<accession>A0A1E3QUC5</accession>
<reference evidence="2" key="1">
    <citation type="submission" date="2016-05" db="EMBL/GenBank/DDBJ databases">
        <title>Comparative genomics of biotechnologically important yeasts.</title>
        <authorList>
            <consortium name="DOE Joint Genome Institute"/>
            <person name="Riley R."/>
            <person name="Haridas S."/>
            <person name="Wolfe K.H."/>
            <person name="Lopes M.R."/>
            <person name="Hittinger C.T."/>
            <person name="Goker M."/>
            <person name="Salamov A."/>
            <person name="Wisecaver J."/>
            <person name="Long T.M."/>
            <person name="Aerts A.L."/>
            <person name="Barry K."/>
            <person name="Choi C."/>
            <person name="Clum A."/>
            <person name="Coughlan A.Y."/>
            <person name="Deshpande S."/>
            <person name="Douglass A.P."/>
            <person name="Hanson S.J."/>
            <person name="Klenk H.-P."/>
            <person name="Labutti K."/>
            <person name="Lapidus A."/>
            <person name="Lindquist E."/>
            <person name="Lipzen A."/>
            <person name="Meier-Kolthoff J.P."/>
            <person name="Ohm R.A."/>
            <person name="Otillar R.P."/>
            <person name="Pangilinan J."/>
            <person name="Peng Y."/>
            <person name="Rokas A."/>
            <person name="Rosa C.A."/>
            <person name="Scheuner C."/>
            <person name="Sibirny A.A."/>
            <person name="Slot J.C."/>
            <person name="Stielow J.B."/>
            <person name="Sun H."/>
            <person name="Kurtzman C.P."/>
            <person name="Blackwell M."/>
            <person name="Grigoriev I.V."/>
            <person name="Jeffries T.W."/>
        </authorList>
    </citation>
    <scope>NUCLEOTIDE SEQUENCE [LARGE SCALE GENOMIC DNA]</scope>
    <source>
        <strain evidence="2">NRRL Y-12698</strain>
    </source>
</reference>
<evidence type="ECO:0000313" key="1">
    <source>
        <dbReference type="EMBL" id="ODQ80602.1"/>
    </source>
</evidence>
<dbReference type="EMBL" id="KV454429">
    <property type="protein sequence ID" value="ODQ80602.1"/>
    <property type="molecule type" value="Genomic_DNA"/>
</dbReference>
<dbReference type="Proteomes" id="UP000094336">
    <property type="component" value="Unassembled WGS sequence"/>
</dbReference>
<proteinExistence type="predicted"/>
<protein>
    <submittedName>
        <fullName evidence="1">Uncharacterized protein</fullName>
    </submittedName>
</protein>
<organism evidence="1 2">
    <name type="scientific">Babjeviella inositovora NRRL Y-12698</name>
    <dbReference type="NCBI Taxonomy" id="984486"/>
    <lineage>
        <taxon>Eukaryota</taxon>
        <taxon>Fungi</taxon>
        <taxon>Dikarya</taxon>
        <taxon>Ascomycota</taxon>
        <taxon>Saccharomycotina</taxon>
        <taxon>Pichiomycetes</taxon>
        <taxon>Serinales incertae sedis</taxon>
        <taxon>Babjeviella</taxon>
    </lineage>
</organism>
<dbReference type="GeneID" id="30144833"/>
<gene>
    <name evidence="1" type="ORF">BABINDRAFT_125266</name>
</gene>
<name>A0A1E3QUC5_9ASCO</name>
<dbReference type="AlphaFoldDB" id="A0A1E3QUC5"/>
<evidence type="ECO:0000313" key="2">
    <source>
        <dbReference type="Proteomes" id="UP000094336"/>
    </source>
</evidence>
<keyword evidence="2" id="KW-1185">Reference proteome</keyword>
<sequence length="56" mass="6286">MPSSGNRIAFSMNCGDNLKVSIPLISLLSKVRNHEALGLESFRNTKQKEYTLILHL</sequence>
<dbReference type="RefSeq" id="XP_018985930.1">
    <property type="nucleotide sequence ID" value="XM_019126979.1"/>
</dbReference>